<feature type="domain" description="Ribosomal protein eL8/eL30/eS12/Gadd45" evidence="3">
    <location>
        <begin position="8"/>
        <end position="89"/>
    </location>
</feature>
<dbReference type="Gene3D" id="3.30.1330.30">
    <property type="match status" value="1"/>
</dbReference>
<dbReference type="PANTHER" id="PTHR11449">
    <property type="entry name" value="RIBOSOMAL PROTEIN L30"/>
    <property type="match status" value="1"/>
</dbReference>
<protein>
    <submittedName>
        <fullName evidence="4">Ribosomal L7Ae/L30e/S12e/Gadd45 family protein</fullName>
    </submittedName>
</protein>
<sequence>MNRNKTVSLIGLSMKAGKVASGEFSTEKAVKTGKARLVIVADEASANTKKKFQNMCLYYKVPCYFFGEKTELGRAIGKEFRASLAILDENLGQAIEQQLNA</sequence>
<dbReference type="InterPro" id="IPR039109">
    <property type="entry name" value="Ribosomal_eL30-like"/>
</dbReference>
<dbReference type="SUPFAM" id="SSF55315">
    <property type="entry name" value="L30e-like"/>
    <property type="match status" value="1"/>
</dbReference>
<proteinExistence type="predicted"/>
<reference evidence="4" key="1">
    <citation type="journal article" date="2022" name="Cell">
        <title>Design, construction, and in vivo augmentation of a complex gut microbiome.</title>
        <authorList>
            <person name="Cheng A.G."/>
            <person name="Ho P.Y."/>
            <person name="Aranda-Diaz A."/>
            <person name="Jain S."/>
            <person name="Yu F.B."/>
            <person name="Meng X."/>
            <person name="Wang M."/>
            <person name="Iakiviak M."/>
            <person name="Nagashima K."/>
            <person name="Zhao A."/>
            <person name="Murugkar P."/>
            <person name="Patil A."/>
            <person name="Atabakhsh K."/>
            <person name="Weakley A."/>
            <person name="Yan J."/>
            <person name="Brumbaugh A.R."/>
            <person name="Higginbottom S."/>
            <person name="Dimas A."/>
            <person name="Shiver A.L."/>
            <person name="Deutschbauer A."/>
            <person name="Neff N."/>
            <person name="Sonnenburg J.L."/>
            <person name="Huang K.C."/>
            <person name="Fischbach M.A."/>
        </authorList>
    </citation>
    <scope>NUCLEOTIDE SEQUENCE</scope>
    <source>
        <strain evidence="4">DSM 19829</strain>
    </source>
</reference>
<evidence type="ECO:0000256" key="2">
    <source>
        <dbReference type="ARBA" id="ARBA00023274"/>
    </source>
</evidence>
<evidence type="ECO:0000256" key="1">
    <source>
        <dbReference type="ARBA" id="ARBA00022980"/>
    </source>
</evidence>
<evidence type="ECO:0000259" key="3">
    <source>
        <dbReference type="Pfam" id="PF01248"/>
    </source>
</evidence>
<organism evidence="4 5">
    <name type="scientific">Ruminococcus gauvreauii</name>
    <dbReference type="NCBI Taxonomy" id="438033"/>
    <lineage>
        <taxon>Bacteria</taxon>
        <taxon>Bacillati</taxon>
        <taxon>Bacillota</taxon>
        <taxon>Clostridia</taxon>
        <taxon>Eubacteriales</taxon>
        <taxon>Oscillospiraceae</taxon>
        <taxon>Ruminococcus</taxon>
    </lineage>
</organism>
<dbReference type="Pfam" id="PF01248">
    <property type="entry name" value="Ribosomal_L7Ae"/>
    <property type="match status" value="1"/>
</dbReference>
<keyword evidence="2" id="KW-0687">Ribonucleoprotein</keyword>
<dbReference type="Proteomes" id="UP001060164">
    <property type="component" value="Chromosome"/>
</dbReference>
<evidence type="ECO:0000313" key="5">
    <source>
        <dbReference type="Proteomes" id="UP001060164"/>
    </source>
</evidence>
<name>A0ABY5VI06_9FIRM</name>
<dbReference type="EMBL" id="CP102290">
    <property type="protein sequence ID" value="UWP59952.1"/>
    <property type="molecule type" value="Genomic_DNA"/>
</dbReference>
<gene>
    <name evidence="4" type="ORF">NQ502_02510</name>
</gene>
<dbReference type="InterPro" id="IPR004038">
    <property type="entry name" value="Ribosomal_eL8/eL30/eS12/Gad45"/>
</dbReference>
<keyword evidence="1" id="KW-0689">Ribosomal protein</keyword>
<dbReference type="InterPro" id="IPR029064">
    <property type="entry name" value="Ribosomal_eL30-like_sf"/>
</dbReference>
<dbReference type="RefSeq" id="WP_028529161.1">
    <property type="nucleotide sequence ID" value="NZ_CABLBR010000020.1"/>
</dbReference>
<evidence type="ECO:0000313" key="4">
    <source>
        <dbReference type="EMBL" id="UWP59952.1"/>
    </source>
</evidence>
<keyword evidence="5" id="KW-1185">Reference proteome</keyword>
<accession>A0ABY5VI06</accession>